<protein>
    <submittedName>
        <fullName evidence="6">LysR family transcriptional regulator</fullName>
    </submittedName>
</protein>
<comment type="similarity">
    <text evidence="1">Belongs to the LysR transcriptional regulatory family.</text>
</comment>
<dbReference type="Gene3D" id="1.10.10.10">
    <property type="entry name" value="Winged helix-like DNA-binding domain superfamily/Winged helix DNA-binding domain"/>
    <property type="match status" value="1"/>
</dbReference>
<evidence type="ECO:0000256" key="1">
    <source>
        <dbReference type="ARBA" id="ARBA00009437"/>
    </source>
</evidence>
<dbReference type="EMBL" id="CP098827">
    <property type="protein sequence ID" value="XBO72006.1"/>
    <property type="molecule type" value="Genomic_DNA"/>
</dbReference>
<keyword evidence="2" id="KW-0805">Transcription regulation</keyword>
<dbReference type="GO" id="GO:0043565">
    <property type="term" value="F:sequence-specific DNA binding"/>
    <property type="evidence" value="ECO:0007669"/>
    <property type="project" value="TreeGrafter"/>
</dbReference>
<keyword evidence="4" id="KW-0804">Transcription</keyword>
<keyword evidence="3" id="KW-0238">DNA-binding</keyword>
<dbReference type="RefSeq" id="WP_348827644.1">
    <property type="nucleotide sequence ID" value="NZ_CP098827.1"/>
</dbReference>
<feature type="domain" description="HTH lysR-type" evidence="5">
    <location>
        <begin position="1"/>
        <end position="59"/>
    </location>
</feature>
<evidence type="ECO:0000313" key="6">
    <source>
        <dbReference type="EMBL" id="XBO72006.1"/>
    </source>
</evidence>
<dbReference type="InterPro" id="IPR000847">
    <property type="entry name" value="LysR_HTH_N"/>
</dbReference>
<evidence type="ECO:0000256" key="3">
    <source>
        <dbReference type="ARBA" id="ARBA00023125"/>
    </source>
</evidence>
<dbReference type="AlphaFoldDB" id="A0AAU7KK17"/>
<dbReference type="FunFam" id="1.10.10.10:FF:000001">
    <property type="entry name" value="LysR family transcriptional regulator"/>
    <property type="match status" value="1"/>
</dbReference>
<gene>
    <name evidence="6" type="ORF">NFG58_04660</name>
</gene>
<evidence type="ECO:0000259" key="5">
    <source>
        <dbReference type="PROSITE" id="PS50931"/>
    </source>
</evidence>
<dbReference type="PANTHER" id="PTHR30537:SF5">
    <property type="entry name" value="HTH-TYPE TRANSCRIPTIONAL ACTIVATOR TTDR-RELATED"/>
    <property type="match status" value="1"/>
</dbReference>
<dbReference type="PANTHER" id="PTHR30537">
    <property type="entry name" value="HTH-TYPE TRANSCRIPTIONAL REGULATOR"/>
    <property type="match status" value="1"/>
</dbReference>
<dbReference type="InterPro" id="IPR036390">
    <property type="entry name" value="WH_DNA-bd_sf"/>
</dbReference>
<dbReference type="GO" id="GO:0006351">
    <property type="term" value="P:DNA-templated transcription"/>
    <property type="evidence" value="ECO:0007669"/>
    <property type="project" value="TreeGrafter"/>
</dbReference>
<dbReference type="InterPro" id="IPR005119">
    <property type="entry name" value="LysR_subst-bd"/>
</dbReference>
<proteinExistence type="inferred from homology"/>
<sequence>MDQPSRLLLLVDVAELGSFSEAAKRRELDRSVVSKHIARLEQELGVRLLNRSTRSLSLTQAGQAMVQQGRELRDWMYHTQALAENLQQLPSGRLKVSAPGILGRCLGFEAMRRFRQHYPDVQVDLQLEERRVDVIGEGYDLVLRVGDLKDSNLVASPLAPNHLLIGASPAFIERHGEPRDLATLARLPALTFSSQQFQLDYLPYLDDQGREQKLPLNSQVRTSEAEVIKRGVMEGMGIGVLPAFAMYNEVSDGRILPLMTDLALPEFGVITLLYPHREMPLRTRRFIEILREMVGSPPQWEARIPGFAEMYGKGTGGMGLAS</sequence>
<accession>A0AAU7KK17</accession>
<dbReference type="SUPFAM" id="SSF53850">
    <property type="entry name" value="Periplasmic binding protein-like II"/>
    <property type="match status" value="1"/>
</dbReference>
<dbReference type="Gene3D" id="3.40.190.290">
    <property type="match status" value="1"/>
</dbReference>
<reference evidence="6" key="1">
    <citation type="submission" date="2022-06" db="EMBL/GenBank/DDBJ databases">
        <title>A novel DMS-producing enzyme.</title>
        <authorList>
            <person name="Zhang Y."/>
        </authorList>
    </citation>
    <scope>NUCLEOTIDE SEQUENCE</scope>
    <source>
        <strain evidence="6">RT37</strain>
    </source>
</reference>
<dbReference type="GO" id="GO:0003700">
    <property type="term" value="F:DNA-binding transcription factor activity"/>
    <property type="evidence" value="ECO:0007669"/>
    <property type="project" value="InterPro"/>
</dbReference>
<dbReference type="Pfam" id="PF00126">
    <property type="entry name" value="HTH_1"/>
    <property type="match status" value="1"/>
</dbReference>
<dbReference type="PROSITE" id="PS50931">
    <property type="entry name" value="HTH_LYSR"/>
    <property type="match status" value="1"/>
</dbReference>
<dbReference type="Pfam" id="PF03466">
    <property type="entry name" value="LysR_substrate"/>
    <property type="match status" value="1"/>
</dbReference>
<dbReference type="CDD" id="cd08422">
    <property type="entry name" value="PBP2_CrgA_like"/>
    <property type="match status" value="1"/>
</dbReference>
<evidence type="ECO:0000256" key="4">
    <source>
        <dbReference type="ARBA" id="ARBA00023163"/>
    </source>
</evidence>
<name>A0AAU7KK17_9GAMM</name>
<dbReference type="InterPro" id="IPR058163">
    <property type="entry name" value="LysR-type_TF_proteobact-type"/>
</dbReference>
<organism evidence="6">
    <name type="scientific">Halomonas sp. RT37</name>
    <dbReference type="NCBI Taxonomy" id="2950872"/>
    <lineage>
        <taxon>Bacteria</taxon>
        <taxon>Pseudomonadati</taxon>
        <taxon>Pseudomonadota</taxon>
        <taxon>Gammaproteobacteria</taxon>
        <taxon>Oceanospirillales</taxon>
        <taxon>Halomonadaceae</taxon>
        <taxon>Halomonas</taxon>
    </lineage>
</organism>
<dbReference type="SUPFAM" id="SSF46785">
    <property type="entry name" value="Winged helix' DNA-binding domain"/>
    <property type="match status" value="1"/>
</dbReference>
<dbReference type="InterPro" id="IPR036388">
    <property type="entry name" value="WH-like_DNA-bd_sf"/>
</dbReference>
<evidence type="ECO:0000256" key="2">
    <source>
        <dbReference type="ARBA" id="ARBA00023015"/>
    </source>
</evidence>